<dbReference type="Pfam" id="PF04397">
    <property type="entry name" value="LytTR"/>
    <property type="match status" value="1"/>
</dbReference>
<gene>
    <name evidence="2" type="ORF">SG0102_05500</name>
</gene>
<dbReference type="SUPFAM" id="SSF54427">
    <property type="entry name" value="NTF2-like"/>
    <property type="match status" value="1"/>
</dbReference>
<organism evidence="2 3">
    <name type="scientific">Intestinibaculum porci</name>
    <dbReference type="NCBI Taxonomy" id="2487118"/>
    <lineage>
        <taxon>Bacteria</taxon>
        <taxon>Bacillati</taxon>
        <taxon>Bacillota</taxon>
        <taxon>Erysipelotrichia</taxon>
        <taxon>Erysipelotrichales</taxon>
        <taxon>Erysipelotrichaceae</taxon>
        <taxon>Intestinibaculum</taxon>
    </lineage>
</organism>
<accession>A0A3G9J4D8</accession>
<dbReference type="SMART" id="SM00850">
    <property type="entry name" value="LytTR"/>
    <property type="match status" value="1"/>
</dbReference>
<dbReference type="KEGG" id="ebm:SG0102_05500"/>
<name>A0A3G9J4D8_9FIRM</name>
<dbReference type="Proteomes" id="UP000268059">
    <property type="component" value="Chromosome"/>
</dbReference>
<evidence type="ECO:0000313" key="2">
    <source>
        <dbReference type="EMBL" id="BBH25616.1"/>
    </source>
</evidence>
<dbReference type="InterPro" id="IPR007492">
    <property type="entry name" value="LytTR_DNA-bd_dom"/>
</dbReference>
<dbReference type="GO" id="GO:0003677">
    <property type="term" value="F:DNA binding"/>
    <property type="evidence" value="ECO:0007669"/>
    <property type="project" value="InterPro"/>
</dbReference>
<dbReference type="Gene3D" id="2.40.50.1020">
    <property type="entry name" value="LytTr DNA-binding domain"/>
    <property type="match status" value="1"/>
</dbReference>
<dbReference type="EMBL" id="AP019309">
    <property type="protein sequence ID" value="BBH25616.1"/>
    <property type="molecule type" value="Genomic_DNA"/>
</dbReference>
<dbReference type="AlphaFoldDB" id="A0A3G9J4D8"/>
<protein>
    <recommendedName>
        <fullName evidence="1">HTH LytTR-type domain-containing protein</fullName>
    </recommendedName>
</protein>
<evidence type="ECO:0000259" key="1">
    <source>
        <dbReference type="SMART" id="SM00850"/>
    </source>
</evidence>
<proteinExistence type="predicted"/>
<evidence type="ECO:0000313" key="3">
    <source>
        <dbReference type="Proteomes" id="UP000268059"/>
    </source>
</evidence>
<feature type="domain" description="HTH LytTR-type" evidence="1">
    <location>
        <begin position="158"/>
        <end position="249"/>
    </location>
</feature>
<reference evidence="2 3" key="1">
    <citation type="submission" date="2018-11" db="EMBL/GenBank/DDBJ databases">
        <title>Novel Erysipelotrichaceae bacterium isolated from small intestine of a swine.</title>
        <authorList>
            <person name="Kim J.S."/>
            <person name="Choe H."/>
            <person name="Lee Y.R."/>
            <person name="Kim K.M."/>
            <person name="Park D.S."/>
        </authorList>
    </citation>
    <scope>NUCLEOTIDE SEQUENCE [LARGE SCALE GENOMIC DNA]</scope>
    <source>
        <strain evidence="2 3">SG0102</strain>
    </source>
</reference>
<keyword evidence="3" id="KW-1185">Reference proteome</keyword>
<dbReference type="InParanoid" id="A0A3G9J4D8"/>
<sequence>MLSREIIDNLWNKDTTLANQYFTDDIVGIGPYQGEFYHTKEQLMDTLETLCDMIFISEVLNEEIYPVANELHTCVIVGHFVVKTIQKDKDINYMEQAVTLVWNLDKRGELSISHIHYSSPAVQSRFFEVFSSAKKANDIDYVKVQNADDLISIKDANKHIRIISLSAVEYAKALGHDTMIYMHDEAIQAKISWKTFLALLDNRFIKVHRSYVVQRECVKLIGKNYLEMHSGDQVPVPVKNMRTVINALTHKK</sequence>
<dbReference type="InterPro" id="IPR032710">
    <property type="entry name" value="NTF2-like_dom_sf"/>
</dbReference>
<dbReference type="Gene3D" id="3.10.450.50">
    <property type="match status" value="1"/>
</dbReference>